<feature type="binding site" evidence="8">
    <location>
        <position position="375"/>
    </location>
    <ligand>
        <name>Mg(2+)</name>
        <dbReference type="ChEBI" id="CHEBI:18420"/>
    </ligand>
</feature>
<dbReference type="SUPFAM" id="SSF56024">
    <property type="entry name" value="Phospholipase D/nuclease"/>
    <property type="match status" value="2"/>
</dbReference>
<evidence type="ECO:0000256" key="6">
    <source>
        <dbReference type="ARBA" id="ARBA00022840"/>
    </source>
</evidence>
<dbReference type="GO" id="GO:0009358">
    <property type="term" value="C:polyphosphate kinase complex"/>
    <property type="evidence" value="ECO:0007669"/>
    <property type="project" value="InterPro"/>
</dbReference>
<dbReference type="Pfam" id="PF13090">
    <property type="entry name" value="PP_kinase_C"/>
    <property type="match status" value="1"/>
</dbReference>
<name>A0A9W5Y955_9FIRM</name>
<evidence type="ECO:0000259" key="13">
    <source>
        <dbReference type="Pfam" id="PF17941"/>
    </source>
</evidence>
<feature type="domain" description="Polyphosphate kinase N-terminal" evidence="11">
    <location>
        <begin position="12"/>
        <end position="117"/>
    </location>
</feature>
<evidence type="ECO:0000256" key="4">
    <source>
        <dbReference type="ARBA" id="ARBA00022741"/>
    </source>
</evidence>
<dbReference type="PANTHER" id="PTHR30218:SF0">
    <property type="entry name" value="POLYPHOSPHATE KINASE"/>
    <property type="match status" value="1"/>
</dbReference>
<comment type="similarity">
    <text evidence="8 9">Belongs to the polyphosphate kinase 1 (PPK1) family.</text>
</comment>
<organism evidence="14 15">
    <name type="scientific">Vallitalea longa</name>
    <dbReference type="NCBI Taxonomy" id="2936439"/>
    <lineage>
        <taxon>Bacteria</taxon>
        <taxon>Bacillati</taxon>
        <taxon>Bacillota</taxon>
        <taxon>Clostridia</taxon>
        <taxon>Lachnospirales</taxon>
        <taxon>Vallitaleaceae</taxon>
        <taxon>Vallitalea</taxon>
    </lineage>
</organism>
<feature type="domain" description="Polyphosphate kinase C-terminal" evidence="13">
    <location>
        <begin position="331"/>
        <end position="496"/>
    </location>
</feature>
<feature type="binding site" evidence="8">
    <location>
        <position position="592"/>
    </location>
    <ligand>
        <name>ATP</name>
        <dbReference type="ChEBI" id="CHEBI:30616"/>
    </ligand>
</feature>
<feature type="active site" description="Phosphohistidine intermediate" evidence="8">
    <location>
        <position position="435"/>
    </location>
</feature>
<keyword evidence="2 8" id="KW-0808">Transferase</keyword>
<comment type="catalytic activity">
    <reaction evidence="8 9">
        <text>[phosphate](n) + ATP = [phosphate](n+1) + ADP</text>
        <dbReference type="Rhea" id="RHEA:19573"/>
        <dbReference type="Rhea" id="RHEA-COMP:9859"/>
        <dbReference type="Rhea" id="RHEA-COMP:14280"/>
        <dbReference type="ChEBI" id="CHEBI:16838"/>
        <dbReference type="ChEBI" id="CHEBI:30616"/>
        <dbReference type="ChEBI" id="CHEBI:456216"/>
        <dbReference type="EC" id="2.7.4.1"/>
    </reaction>
</comment>
<dbReference type="NCBIfam" id="TIGR03705">
    <property type="entry name" value="poly_P_kin"/>
    <property type="match status" value="1"/>
</dbReference>
<dbReference type="Pfam" id="PF02503">
    <property type="entry name" value="PP_kinase"/>
    <property type="match status" value="1"/>
</dbReference>
<dbReference type="GO" id="GO:0005524">
    <property type="term" value="F:ATP binding"/>
    <property type="evidence" value="ECO:0007669"/>
    <property type="project" value="UniProtKB-KW"/>
</dbReference>
<comment type="PTM">
    <text evidence="8 9">An intermediate of this reaction is the autophosphorylated ppk in which a phosphate is covalently linked to a histidine residue through a N-P bond.</text>
</comment>
<accession>A0A9W5Y955</accession>
<proteinExistence type="inferred from homology"/>
<keyword evidence="5 8" id="KW-0418">Kinase</keyword>
<evidence type="ECO:0000313" key="14">
    <source>
        <dbReference type="EMBL" id="GKX28371.1"/>
    </source>
</evidence>
<evidence type="ECO:0000256" key="3">
    <source>
        <dbReference type="ARBA" id="ARBA00022723"/>
    </source>
</evidence>
<dbReference type="Proteomes" id="UP001144256">
    <property type="component" value="Unassembled WGS sequence"/>
</dbReference>
<keyword evidence="6 8" id="KW-0067">ATP-binding</keyword>
<feature type="domain" description="Polyphosphate kinase C-terminal" evidence="12">
    <location>
        <begin position="503"/>
        <end position="674"/>
    </location>
</feature>
<dbReference type="RefSeq" id="WP_281812564.1">
    <property type="nucleotide sequence ID" value="NZ_BRLB01000001.1"/>
</dbReference>
<keyword evidence="7 8" id="KW-0460">Magnesium</keyword>
<dbReference type="GO" id="GO:0006799">
    <property type="term" value="P:polyphosphate biosynthetic process"/>
    <property type="evidence" value="ECO:0007669"/>
    <property type="project" value="UniProtKB-UniRule"/>
</dbReference>
<comment type="cofactor">
    <cofactor evidence="8">
        <name>Mg(2+)</name>
        <dbReference type="ChEBI" id="CHEBI:18420"/>
    </cofactor>
</comment>
<feature type="domain" description="Polyphosphate kinase middle" evidence="10">
    <location>
        <begin position="126"/>
        <end position="304"/>
    </location>
</feature>
<comment type="function">
    <text evidence="8 9">Catalyzes the reversible transfer of the terminal phosphate of ATP to form a long-chain polyphosphate (polyP).</text>
</comment>
<dbReference type="PANTHER" id="PTHR30218">
    <property type="entry name" value="POLYPHOSPHATE KINASE"/>
    <property type="match status" value="1"/>
</dbReference>
<dbReference type="Gene3D" id="1.20.58.310">
    <property type="entry name" value="Polyphosphate kinase N-terminal domain"/>
    <property type="match status" value="1"/>
</dbReference>
<dbReference type="PIRSF" id="PIRSF015589">
    <property type="entry name" value="PP_kinase"/>
    <property type="match status" value="1"/>
</dbReference>
<dbReference type="NCBIfam" id="NF003918">
    <property type="entry name" value="PRK05443.1-2"/>
    <property type="match status" value="1"/>
</dbReference>
<evidence type="ECO:0000256" key="8">
    <source>
        <dbReference type="HAMAP-Rule" id="MF_00347"/>
    </source>
</evidence>
<dbReference type="CDD" id="cd09168">
    <property type="entry name" value="PLDc_PaPPK1_C2_like"/>
    <property type="match status" value="1"/>
</dbReference>
<dbReference type="EC" id="2.7.4.1" evidence="8 9"/>
<evidence type="ECO:0000256" key="9">
    <source>
        <dbReference type="RuleBase" id="RU003800"/>
    </source>
</evidence>
<dbReference type="SUPFAM" id="SSF140356">
    <property type="entry name" value="PPK N-terminal domain-like"/>
    <property type="match status" value="1"/>
</dbReference>
<keyword evidence="4 8" id="KW-0547">Nucleotide-binding</keyword>
<dbReference type="InterPro" id="IPR036832">
    <property type="entry name" value="PPK_N_dom_sf"/>
</dbReference>
<dbReference type="Gene3D" id="3.30.1840.10">
    <property type="entry name" value="Polyphosphate kinase middle domain"/>
    <property type="match status" value="1"/>
</dbReference>
<protein>
    <recommendedName>
        <fullName evidence="8 9">Polyphosphate kinase</fullName>
        <ecNumber evidence="8 9">2.7.4.1</ecNumber>
    </recommendedName>
    <alternativeName>
        <fullName evidence="8">ATP-polyphosphate phosphotransferase</fullName>
    </alternativeName>
    <alternativeName>
        <fullName evidence="8">Polyphosphoric acid kinase</fullName>
    </alternativeName>
</protein>
<dbReference type="SUPFAM" id="SSF143724">
    <property type="entry name" value="PHP14-like"/>
    <property type="match status" value="1"/>
</dbReference>
<feature type="binding site" evidence="8">
    <location>
        <position position="405"/>
    </location>
    <ligand>
        <name>Mg(2+)</name>
        <dbReference type="ChEBI" id="CHEBI:18420"/>
    </ligand>
</feature>
<keyword evidence="15" id="KW-1185">Reference proteome</keyword>
<dbReference type="InterPro" id="IPR041108">
    <property type="entry name" value="PP_kinase_C_1"/>
</dbReference>
<evidence type="ECO:0000256" key="5">
    <source>
        <dbReference type="ARBA" id="ARBA00022777"/>
    </source>
</evidence>
<comment type="caution">
    <text evidence="14">The sequence shown here is derived from an EMBL/GenBank/DDBJ whole genome shotgun (WGS) entry which is preliminary data.</text>
</comment>
<reference evidence="14" key="1">
    <citation type="submission" date="2022-06" db="EMBL/GenBank/DDBJ databases">
        <title>Vallitalea longa sp. nov., an anaerobic bacterium isolated from marine sediment.</title>
        <authorList>
            <person name="Hirano S."/>
            <person name="Terahara T."/>
            <person name="Mori K."/>
            <person name="Hamada M."/>
            <person name="Matsumoto R."/>
            <person name="Kobayashi T."/>
        </authorList>
    </citation>
    <scope>NUCLEOTIDE SEQUENCE</scope>
    <source>
        <strain evidence="14">SH18-1</strain>
    </source>
</reference>
<feature type="binding site" evidence="8">
    <location>
        <position position="468"/>
    </location>
    <ligand>
        <name>ATP</name>
        <dbReference type="ChEBI" id="CHEBI:30616"/>
    </ligand>
</feature>
<evidence type="ECO:0000259" key="11">
    <source>
        <dbReference type="Pfam" id="PF13089"/>
    </source>
</evidence>
<dbReference type="NCBIfam" id="NF003920">
    <property type="entry name" value="PRK05443.2-1"/>
    <property type="match status" value="1"/>
</dbReference>
<keyword evidence="3 8" id="KW-0479">Metal-binding</keyword>
<dbReference type="InterPro" id="IPR025198">
    <property type="entry name" value="PPK_N_dom"/>
</dbReference>
<dbReference type="NCBIfam" id="NF003917">
    <property type="entry name" value="PRK05443.1-1"/>
    <property type="match status" value="1"/>
</dbReference>
<dbReference type="InterPro" id="IPR025200">
    <property type="entry name" value="PPK_C_dom2"/>
</dbReference>
<gene>
    <name evidence="8" type="primary">ppk</name>
    <name evidence="14" type="ORF">SH1V18_08510</name>
</gene>
<sequence>MVENTFDNPLYFENRELSWLEFNQRVLDEAKNSDNPLFERIKFMSIVSSNLDEFIMVRVASLKEQLNVGYNKPDISGLTQKQQLKRISARTHKLVDEQYSHYKRSIVPHLKTKGINLIHIKDLNDKQKNYLEEYFTEVIYPVLTPLAVDSSRPFPLILNKSLNLAILIKRSGEEVFATVQVPAVLSRFIEIPNNGNKYTDFILLEDVMKLFMQRLFVGFKVICTYPYRITRNADLSIDEEDTQDLLIEIEKSVKKRKWGEAIRLEVSDDMDERLINILKKSLTIHNKDIYYINGPLDLTFLMKLYDLKGFNHLKYDNYTPSTPKDLLGEEDIFEVIRKRDVFLHHPYESFTPVVSLIKKAAADEKVLAIKQTLYRVSGQSPIIKALAEAAESGKQVTVLVELKARFDEENNIQWARRLEKSGCHVIYGLVGLKTHCKITLIVRMEEDGIRRYVHLGTGNYNDITAKLYTDMGILTCNEKIGADTSAVFNTLSGYSEPPKLNKLTMAPTGLRKKFMMLIEREANNAILGKKSKIIVKMNSICDPGIMKALYKASSAGVEIELIVRGICDIIPCIDGVSDNITVRSIVGRYLEHSRIFYFYNDKNEEVYLSSADWMPRNLNRRVELMFPIEDQRIKERIIDILKIMLKDNVKAKTKDRQGEYVKINKKGKKILNSQEYFAKTAQNTMKEYTVEKEHDIFIPITKDNK</sequence>
<dbReference type="FunFam" id="3.30.870.10:FF:000001">
    <property type="entry name" value="Polyphosphate kinase"/>
    <property type="match status" value="1"/>
</dbReference>
<dbReference type="Gene3D" id="3.30.870.10">
    <property type="entry name" value="Endonuclease Chain A"/>
    <property type="match status" value="2"/>
</dbReference>
<dbReference type="Pfam" id="PF17941">
    <property type="entry name" value="PP_kinase_C_1"/>
    <property type="match status" value="1"/>
</dbReference>
<feature type="binding site" evidence="8">
    <location>
        <position position="50"/>
    </location>
    <ligand>
        <name>ATP</name>
        <dbReference type="ChEBI" id="CHEBI:30616"/>
    </ligand>
</feature>
<keyword evidence="1 8" id="KW-0597">Phosphoprotein</keyword>
<evidence type="ECO:0000259" key="12">
    <source>
        <dbReference type="Pfam" id="PF13090"/>
    </source>
</evidence>
<dbReference type="CDD" id="cd09165">
    <property type="entry name" value="PLDc_PaPPK1_C1_like"/>
    <property type="match status" value="1"/>
</dbReference>
<dbReference type="InterPro" id="IPR003414">
    <property type="entry name" value="PP_kinase"/>
</dbReference>
<dbReference type="HAMAP" id="MF_00347">
    <property type="entry name" value="Polyphosphate_kinase"/>
    <property type="match status" value="1"/>
</dbReference>
<evidence type="ECO:0000256" key="7">
    <source>
        <dbReference type="ARBA" id="ARBA00022842"/>
    </source>
</evidence>
<dbReference type="GO" id="GO:0046872">
    <property type="term" value="F:metal ion binding"/>
    <property type="evidence" value="ECO:0007669"/>
    <property type="project" value="UniProtKB-KW"/>
</dbReference>
<dbReference type="Pfam" id="PF13089">
    <property type="entry name" value="PP_kinase_N"/>
    <property type="match status" value="1"/>
</dbReference>
<evidence type="ECO:0000256" key="1">
    <source>
        <dbReference type="ARBA" id="ARBA00022553"/>
    </source>
</evidence>
<dbReference type="InterPro" id="IPR036830">
    <property type="entry name" value="PP_kinase_middle_dom_sf"/>
</dbReference>
<dbReference type="InterPro" id="IPR024953">
    <property type="entry name" value="PP_kinase_middle"/>
</dbReference>
<dbReference type="GO" id="GO:0008976">
    <property type="term" value="F:polyphosphate kinase activity"/>
    <property type="evidence" value="ECO:0007669"/>
    <property type="project" value="UniProtKB-UniRule"/>
</dbReference>
<dbReference type="EMBL" id="BRLB01000001">
    <property type="protein sequence ID" value="GKX28371.1"/>
    <property type="molecule type" value="Genomic_DNA"/>
</dbReference>
<dbReference type="AlphaFoldDB" id="A0A9W5Y955"/>
<dbReference type="NCBIfam" id="NF003921">
    <property type="entry name" value="PRK05443.2-2"/>
    <property type="match status" value="1"/>
</dbReference>
<feature type="binding site" evidence="8">
    <location>
        <position position="564"/>
    </location>
    <ligand>
        <name>ATP</name>
        <dbReference type="ChEBI" id="CHEBI:30616"/>
    </ligand>
</feature>
<evidence type="ECO:0000259" key="10">
    <source>
        <dbReference type="Pfam" id="PF02503"/>
    </source>
</evidence>
<evidence type="ECO:0000256" key="2">
    <source>
        <dbReference type="ARBA" id="ARBA00022679"/>
    </source>
</evidence>
<evidence type="ECO:0000313" key="15">
    <source>
        <dbReference type="Proteomes" id="UP001144256"/>
    </source>
</evidence>